<feature type="region of interest" description="Disordered" evidence="6">
    <location>
        <begin position="133"/>
        <end position="183"/>
    </location>
</feature>
<feature type="domain" description="MRG" evidence="7">
    <location>
        <begin position="177"/>
        <end position="347"/>
    </location>
</feature>
<evidence type="ECO:0000313" key="9">
    <source>
        <dbReference type="EMBL" id="CAD9225387.1"/>
    </source>
</evidence>
<accession>A0A6T6AQC7</accession>
<evidence type="ECO:0000256" key="3">
    <source>
        <dbReference type="ARBA" id="ARBA00023015"/>
    </source>
</evidence>
<keyword evidence="3" id="KW-0805">Transcription regulation</keyword>
<sequence length="362" mass="39296">MSVVALEVGDEVVVQEGKLLYTGRVVGREDIGGGEWRLRVALDDWPNWGTVVGPLHVQRLTEAKKELVRKVIMERATSASGAGGGGNHVEAVAPAGGGGAQSFAPQTMQSGGHANQAANLSYGIRTEASAAGARTTTATGGGVPAGEEYGDGAGPTRHAAAKATGLTPGVGSSRARKRKDSDVDRKQFDPYTLFELSPALRRALVDDWEFVTKDHRLVRLPRMPTVQQILTSWVNTTRPKGKNSLPDKVSKDIADGIRDYFDAALGTMLLYRFERPQYNRFMASNRKKKPSQVYGAEHLLRLFVKLPQLLRKAEVDETTVLQIGRVVMELGKFLQKNGRLVFLLEYETTDSAYASLVASCSV</sequence>
<evidence type="ECO:0000256" key="5">
    <source>
        <dbReference type="ARBA" id="ARBA00023242"/>
    </source>
</evidence>
<protein>
    <recommendedName>
        <fullName evidence="7">MRG domain-containing protein</fullName>
    </recommendedName>
</protein>
<dbReference type="InterPro" id="IPR026541">
    <property type="entry name" value="MRG_dom"/>
</dbReference>
<dbReference type="PANTHER" id="PTHR10880">
    <property type="entry name" value="MORTALITY FACTOR 4-LIKE PROTEIN"/>
    <property type="match status" value="1"/>
</dbReference>
<evidence type="ECO:0000256" key="6">
    <source>
        <dbReference type="SAM" id="MobiDB-lite"/>
    </source>
</evidence>
<feature type="region of interest" description="Disordered" evidence="6">
    <location>
        <begin position="78"/>
        <end position="114"/>
    </location>
</feature>
<evidence type="ECO:0000256" key="2">
    <source>
        <dbReference type="ARBA" id="ARBA00022853"/>
    </source>
</evidence>
<keyword evidence="5" id="KW-0539">Nucleus</keyword>
<dbReference type="InterPro" id="IPR038217">
    <property type="entry name" value="MRG_C_sf"/>
</dbReference>
<dbReference type="AlphaFoldDB" id="A0A6T6AQC7"/>
<evidence type="ECO:0000259" key="7">
    <source>
        <dbReference type="Pfam" id="PF05712"/>
    </source>
</evidence>
<dbReference type="EMBL" id="HBGH01002170">
    <property type="protein sequence ID" value="CAD9225387.1"/>
    <property type="molecule type" value="Transcribed_RNA"/>
</dbReference>
<dbReference type="InterPro" id="IPR008676">
    <property type="entry name" value="MRG"/>
</dbReference>
<dbReference type="Gene3D" id="1.10.274.30">
    <property type="entry name" value="MRG domain"/>
    <property type="match status" value="1"/>
</dbReference>
<gene>
    <name evidence="8" type="ORF">CCAE0312_LOCUS1160</name>
    <name evidence="9" type="ORF">CCAE0312_LOCUS1166</name>
</gene>
<dbReference type="PANTHER" id="PTHR10880:SF15">
    <property type="entry name" value="MSL COMPLEX SUBUNIT 3"/>
    <property type="match status" value="1"/>
</dbReference>
<evidence type="ECO:0000256" key="4">
    <source>
        <dbReference type="ARBA" id="ARBA00023163"/>
    </source>
</evidence>
<proteinExistence type="predicted"/>
<dbReference type="GO" id="GO:0000123">
    <property type="term" value="C:histone acetyltransferase complex"/>
    <property type="evidence" value="ECO:0007669"/>
    <property type="project" value="TreeGrafter"/>
</dbReference>
<dbReference type="PROSITE" id="PS51640">
    <property type="entry name" value="MRG"/>
    <property type="match status" value="1"/>
</dbReference>
<feature type="compositionally biased region" description="Polar residues" evidence="6">
    <location>
        <begin position="103"/>
        <end position="114"/>
    </location>
</feature>
<organism evidence="8">
    <name type="scientific">Compsopogon caeruleus</name>
    <dbReference type="NCBI Taxonomy" id="31354"/>
    <lineage>
        <taxon>Eukaryota</taxon>
        <taxon>Rhodophyta</taxon>
        <taxon>Compsopogonophyceae</taxon>
        <taxon>Compsopogonales</taxon>
        <taxon>Compsopogonaceae</taxon>
        <taxon>Compsopogon</taxon>
    </lineage>
</organism>
<keyword evidence="2" id="KW-0156">Chromatin regulator</keyword>
<dbReference type="GO" id="GO:0006355">
    <property type="term" value="P:regulation of DNA-templated transcription"/>
    <property type="evidence" value="ECO:0007669"/>
    <property type="project" value="InterPro"/>
</dbReference>
<evidence type="ECO:0000256" key="1">
    <source>
        <dbReference type="ARBA" id="ARBA00004123"/>
    </source>
</evidence>
<name>A0A6T6AQC7_9RHOD</name>
<dbReference type="GO" id="GO:0006325">
    <property type="term" value="P:chromatin organization"/>
    <property type="evidence" value="ECO:0007669"/>
    <property type="project" value="UniProtKB-KW"/>
</dbReference>
<evidence type="ECO:0000313" key="8">
    <source>
        <dbReference type="EMBL" id="CAD9225375.1"/>
    </source>
</evidence>
<dbReference type="Pfam" id="PF05712">
    <property type="entry name" value="MRG"/>
    <property type="match status" value="1"/>
</dbReference>
<keyword evidence="4" id="KW-0804">Transcription</keyword>
<dbReference type="GO" id="GO:0005634">
    <property type="term" value="C:nucleus"/>
    <property type="evidence" value="ECO:0007669"/>
    <property type="project" value="UniProtKB-SubCell"/>
</dbReference>
<reference evidence="8" key="1">
    <citation type="submission" date="2021-01" db="EMBL/GenBank/DDBJ databases">
        <authorList>
            <person name="Corre E."/>
            <person name="Pelletier E."/>
            <person name="Niang G."/>
            <person name="Scheremetjew M."/>
            <person name="Finn R."/>
            <person name="Kale V."/>
            <person name="Holt S."/>
            <person name="Cochrane G."/>
            <person name="Meng A."/>
            <person name="Brown T."/>
            <person name="Cohen L."/>
        </authorList>
    </citation>
    <scope>NUCLEOTIDE SEQUENCE</scope>
    <source>
        <strain evidence="8">SAG 36.94</strain>
    </source>
</reference>
<dbReference type="EMBL" id="HBGH01002159">
    <property type="protein sequence ID" value="CAD9225375.1"/>
    <property type="molecule type" value="Transcribed_RNA"/>
</dbReference>
<comment type="subcellular location">
    <subcellularLocation>
        <location evidence="1">Nucleus</location>
    </subcellularLocation>
</comment>